<comment type="caution">
    <text evidence="2">The sequence shown here is derived from an EMBL/GenBank/DDBJ whole genome shotgun (WGS) entry which is preliminary data.</text>
</comment>
<dbReference type="OrthoDB" id="5324482at2"/>
<evidence type="ECO:0000256" key="1">
    <source>
        <dbReference type="SAM" id="MobiDB-lite"/>
    </source>
</evidence>
<dbReference type="AlphaFoldDB" id="A0A4U8S3L7"/>
<protein>
    <submittedName>
        <fullName evidence="2">Uncharacterized protein</fullName>
    </submittedName>
</protein>
<organism evidence="2 3">
    <name type="scientific">Helicobacter trogontum</name>
    <dbReference type="NCBI Taxonomy" id="50960"/>
    <lineage>
        <taxon>Bacteria</taxon>
        <taxon>Pseudomonadati</taxon>
        <taxon>Campylobacterota</taxon>
        <taxon>Epsilonproteobacteria</taxon>
        <taxon>Campylobacterales</taxon>
        <taxon>Helicobacteraceae</taxon>
        <taxon>Helicobacter</taxon>
    </lineage>
</organism>
<feature type="compositionally biased region" description="Polar residues" evidence="1">
    <location>
        <begin position="149"/>
        <end position="172"/>
    </location>
</feature>
<evidence type="ECO:0000313" key="2">
    <source>
        <dbReference type="EMBL" id="TLD80365.1"/>
    </source>
</evidence>
<accession>A0A4U8S3L7</accession>
<reference evidence="2 3" key="1">
    <citation type="journal article" date="2014" name="Genome Announc.">
        <title>Draft genome sequences of eight enterohepatic helicobacter species isolated from both laboratory and wild rodents.</title>
        <authorList>
            <person name="Sheh A."/>
            <person name="Shen Z."/>
            <person name="Fox J.G."/>
        </authorList>
    </citation>
    <scope>NUCLEOTIDE SEQUENCE [LARGE SCALE GENOMIC DNA]</scope>
    <source>
        <strain evidence="2 3">ATCC 700114</strain>
    </source>
</reference>
<dbReference type="EMBL" id="JRPL02000033">
    <property type="protein sequence ID" value="TLD80365.1"/>
    <property type="molecule type" value="Genomic_DNA"/>
</dbReference>
<dbReference type="RefSeq" id="WP_104696478.1">
    <property type="nucleotide sequence ID" value="NZ_FZNG01000021.1"/>
</dbReference>
<name>A0A4U8S3L7_9HELI</name>
<dbReference type="Proteomes" id="UP000029878">
    <property type="component" value="Unassembled WGS sequence"/>
</dbReference>
<sequence>MNNNSKTLEIFELCERLSELLGDKEAIADLQKLYDRHPEMFDSMKDVSHTIEEVVSNPEIIAKNRKARNEKDFIVAKRLNERKMADVGIRNDSGVNVIFHANKKHIKKFNKMKEEKQMLVEASSAKAAPTRSDHYASNSNELPKCHEAPSTSITTISQNSKHTAEPTTNKLDFTQKAIEFIKTNQSSHNRVKPSHTKDKDRS</sequence>
<proteinExistence type="predicted"/>
<evidence type="ECO:0000313" key="3">
    <source>
        <dbReference type="Proteomes" id="UP000029878"/>
    </source>
</evidence>
<gene>
    <name evidence="2" type="ORF">LS81_009520</name>
</gene>
<feature type="region of interest" description="Disordered" evidence="1">
    <location>
        <begin position="123"/>
        <end position="202"/>
    </location>
</feature>